<dbReference type="RefSeq" id="WP_093935880.1">
    <property type="nucleotide sequence ID" value="NZ_NMQT01000077.1"/>
</dbReference>
<comment type="similarity">
    <text evidence="2 6">Belongs to the FPP/GGPP synthase family.</text>
</comment>
<dbReference type="AlphaFoldDB" id="A0A229S3S5"/>
<dbReference type="PROSITE" id="PS00444">
    <property type="entry name" value="POLYPRENYL_SYNTHASE_2"/>
    <property type="match status" value="1"/>
</dbReference>
<dbReference type="InterPro" id="IPR008949">
    <property type="entry name" value="Isoprenoid_synthase_dom_sf"/>
</dbReference>
<keyword evidence="3 6" id="KW-0808">Transferase</keyword>
<organism evidence="7 8">
    <name type="scientific">Amycolatopsis thailandensis</name>
    <dbReference type="NCBI Taxonomy" id="589330"/>
    <lineage>
        <taxon>Bacteria</taxon>
        <taxon>Bacillati</taxon>
        <taxon>Actinomycetota</taxon>
        <taxon>Actinomycetes</taxon>
        <taxon>Pseudonocardiales</taxon>
        <taxon>Pseudonocardiaceae</taxon>
        <taxon>Amycolatopsis</taxon>
    </lineage>
</organism>
<comment type="cofactor">
    <cofactor evidence="1">
        <name>Mg(2+)</name>
        <dbReference type="ChEBI" id="CHEBI:18420"/>
    </cofactor>
</comment>
<dbReference type="GO" id="GO:0046872">
    <property type="term" value="F:metal ion binding"/>
    <property type="evidence" value="ECO:0007669"/>
    <property type="project" value="UniProtKB-KW"/>
</dbReference>
<dbReference type="Proteomes" id="UP000215223">
    <property type="component" value="Unassembled WGS sequence"/>
</dbReference>
<evidence type="ECO:0000256" key="3">
    <source>
        <dbReference type="ARBA" id="ARBA00022679"/>
    </source>
</evidence>
<sequence length="359" mass="39082">MTVYTEHTGLSLDFDEVRERVLTRLTLFLEAKRDDAACRGLSPEIPETLRDFVTAGGKRLRPMLCSAGWRAAGGTGLPDTVIDVAAALELYQAFALIHDDVIDDSATRRSRPSVHRSIADRYPRARNARRFGEAAAILIGDMALMWSTELLTGAALPPGRRSAVCSLVDQMREEMHYGQYLDLFTCLNPLDDHGAPLTVIRYKTARYTVERPLQLGALLAGADSDLLDRLSRFALPVGDAFQLRDDLLGLFGNSATTGKPVFDDLREGKRTVLLALAAQRADTAGLALLEKHVGDPRLSEQDALRVLEVIEGTGAPAMVENMIADRTAEALAVLDTSPLPPSAAADLRHLAALLVERES</sequence>
<evidence type="ECO:0000256" key="2">
    <source>
        <dbReference type="ARBA" id="ARBA00006706"/>
    </source>
</evidence>
<evidence type="ECO:0000313" key="7">
    <source>
        <dbReference type="EMBL" id="OXM53244.1"/>
    </source>
</evidence>
<dbReference type="InterPro" id="IPR000092">
    <property type="entry name" value="Polyprenyl_synt"/>
</dbReference>
<gene>
    <name evidence="7" type="ORF">CFP71_22260</name>
</gene>
<reference evidence="7 8" key="1">
    <citation type="submission" date="2017-07" db="EMBL/GenBank/DDBJ databases">
        <title>Amycolatopsis thailandensis Genome sequencing and assembly.</title>
        <authorList>
            <person name="Kaur N."/>
            <person name="Mayilraj S."/>
        </authorList>
    </citation>
    <scope>NUCLEOTIDE SEQUENCE [LARGE SCALE GENOMIC DNA]</scope>
    <source>
        <strain evidence="7 8">JCM 16380</strain>
    </source>
</reference>
<dbReference type="SFLD" id="SFLDG01017">
    <property type="entry name" value="Polyprenyl_Transferase_Like"/>
    <property type="match status" value="1"/>
</dbReference>
<evidence type="ECO:0000256" key="6">
    <source>
        <dbReference type="RuleBase" id="RU004466"/>
    </source>
</evidence>
<proteinExistence type="inferred from homology"/>
<name>A0A229S3S5_9PSEU</name>
<dbReference type="SFLD" id="SFLDS00005">
    <property type="entry name" value="Isoprenoid_Synthase_Type_I"/>
    <property type="match status" value="1"/>
</dbReference>
<dbReference type="PANTHER" id="PTHR12001:SF85">
    <property type="entry name" value="SHORT CHAIN ISOPRENYL DIPHOSPHATE SYNTHASE"/>
    <property type="match status" value="1"/>
</dbReference>
<dbReference type="OrthoDB" id="4497239at2"/>
<dbReference type="InterPro" id="IPR033749">
    <property type="entry name" value="Polyprenyl_synt_CS"/>
</dbReference>
<keyword evidence="5" id="KW-0460">Magnesium</keyword>
<keyword evidence="8" id="KW-1185">Reference proteome</keyword>
<evidence type="ECO:0000313" key="8">
    <source>
        <dbReference type="Proteomes" id="UP000215223"/>
    </source>
</evidence>
<dbReference type="PANTHER" id="PTHR12001">
    <property type="entry name" value="GERANYLGERANYL PYROPHOSPHATE SYNTHASE"/>
    <property type="match status" value="1"/>
</dbReference>
<dbReference type="SUPFAM" id="SSF48576">
    <property type="entry name" value="Terpenoid synthases"/>
    <property type="match status" value="1"/>
</dbReference>
<keyword evidence="4" id="KW-0479">Metal-binding</keyword>
<evidence type="ECO:0000256" key="4">
    <source>
        <dbReference type="ARBA" id="ARBA00022723"/>
    </source>
</evidence>
<dbReference type="CDD" id="cd00685">
    <property type="entry name" value="Trans_IPPS_HT"/>
    <property type="match status" value="1"/>
</dbReference>
<accession>A0A229S3S5</accession>
<dbReference type="EMBL" id="NMQT01000077">
    <property type="protein sequence ID" value="OXM53244.1"/>
    <property type="molecule type" value="Genomic_DNA"/>
</dbReference>
<dbReference type="Gene3D" id="1.10.600.10">
    <property type="entry name" value="Farnesyl Diphosphate Synthase"/>
    <property type="match status" value="1"/>
</dbReference>
<dbReference type="Pfam" id="PF00348">
    <property type="entry name" value="polyprenyl_synt"/>
    <property type="match status" value="1"/>
</dbReference>
<protein>
    <submittedName>
        <fullName evidence="7">Geranylgeranyl diphosphate synthase</fullName>
    </submittedName>
</protein>
<dbReference type="GO" id="GO:0004659">
    <property type="term" value="F:prenyltransferase activity"/>
    <property type="evidence" value="ECO:0007669"/>
    <property type="project" value="InterPro"/>
</dbReference>
<evidence type="ECO:0000256" key="1">
    <source>
        <dbReference type="ARBA" id="ARBA00001946"/>
    </source>
</evidence>
<evidence type="ECO:0000256" key="5">
    <source>
        <dbReference type="ARBA" id="ARBA00022842"/>
    </source>
</evidence>
<comment type="caution">
    <text evidence="7">The sequence shown here is derived from an EMBL/GenBank/DDBJ whole genome shotgun (WGS) entry which is preliminary data.</text>
</comment>
<dbReference type="GO" id="GO:0008299">
    <property type="term" value="P:isoprenoid biosynthetic process"/>
    <property type="evidence" value="ECO:0007669"/>
    <property type="project" value="InterPro"/>
</dbReference>